<gene>
    <name evidence="6" type="ORF">HKD32_06080</name>
</gene>
<evidence type="ECO:0000256" key="2">
    <source>
        <dbReference type="ARBA" id="ARBA00023015"/>
    </source>
</evidence>
<dbReference type="FunFam" id="1.10.10.10:FF:000001">
    <property type="entry name" value="LysR family transcriptional regulator"/>
    <property type="match status" value="1"/>
</dbReference>
<dbReference type="InterPro" id="IPR005119">
    <property type="entry name" value="LysR_subst-bd"/>
</dbReference>
<comment type="caution">
    <text evidence="6">The sequence shown here is derived from an EMBL/GenBank/DDBJ whole genome shotgun (WGS) entry which is preliminary data.</text>
</comment>
<keyword evidence="4" id="KW-0804">Transcription</keyword>
<name>A0A9Q2FL39_GLUJA</name>
<dbReference type="Proteomes" id="UP000661006">
    <property type="component" value="Unassembled WGS sequence"/>
</dbReference>
<dbReference type="EMBL" id="JABCQN010000002">
    <property type="protein sequence ID" value="MBF0870430.1"/>
    <property type="molecule type" value="Genomic_DNA"/>
</dbReference>
<evidence type="ECO:0000313" key="7">
    <source>
        <dbReference type="Proteomes" id="UP000661006"/>
    </source>
</evidence>
<evidence type="ECO:0000259" key="5">
    <source>
        <dbReference type="PROSITE" id="PS50931"/>
    </source>
</evidence>
<dbReference type="Pfam" id="PF00126">
    <property type="entry name" value="HTH_1"/>
    <property type="match status" value="1"/>
</dbReference>
<keyword evidence="2" id="KW-0805">Transcription regulation</keyword>
<organism evidence="6 7">
    <name type="scientific">Gluconobacter japonicus</name>
    <dbReference type="NCBI Taxonomy" id="376620"/>
    <lineage>
        <taxon>Bacteria</taxon>
        <taxon>Pseudomonadati</taxon>
        <taxon>Pseudomonadota</taxon>
        <taxon>Alphaproteobacteria</taxon>
        <taxon>Acetobacterales</taxon>
        <taxon>Acetobacteraceae</taxon>
        <taxon>Gluconobacter</taxon>
    </lineage>
</organism>
<sequence>MNVFQAMTTFIAVVETGSMTAAAERCGISPTMVGNYVRLLEERLGTSLLRRTTRRQSLTAFGSVYFAKCQKILSMLDETERMAEAAQSLPAGTLRITAPVTYGTQSITPCIAAYLNEHPAVDVDLVLTERSVDLTHEKFDIAIRLGVPEPSSLICRRLSDYTMTLCASPAYLARREELLSPHQLAAHDALAFSYTPASPWHWARREWHFEGPQGHVAVEMQRKGLFNNTQAMRRAALSGMGIAMLPSDLVREDIREGKLTALLPEYTLPSRPIYLLYHKERYSAPTLRSFIQFLIQSLNSSHAG</sequence>
<dbReference type="GO" id="GO:0043565">
    <property type="term" value="F:sequence-specific DNA binding"/>
    <property type="evidence" value="ECO:0007669"/>
    <property type="project" value="TreeGrafter"/>
</dbReference>
<reference evidence="6" key="2">
    <citation type="submission" date="2020-11" db="EMBL/GenBank/DDBJ databases">
        <title>Description of novel Gluconobacter species.</title>
        <authorList>
            <person name="Cleenwerck I."/>
            <person name="Cnockaert M."/>
            <person name="Borremans W."/>
            <person name="Wieme A.D."/>
            <person name="De Vuyst L."/>
            <person name="Vandamme P."/>
        </authorList>
    </citation>
    <scope>NUCLEOTIDE SEQUENCE</scope>
    <source>
        <strain evidence="6">R71697</strain>
    </source>
</reference>
<dbReference type="CDD" id="cd08477">
    <property type="entry name" value="PBP2_CrgA_like_8"/>
    <property type="match status" value="1"/>
</dbReference>
<dbReference type="Gene3D" id="3.40.190.290">
    <property type="match status" value="1"/>
</dbReference>
<dbReference type="AlphaFoldDB" id="A0A9Q2FL39"/>
<dbReference type="InterPro" id="IPR058163">
    <property type="entry name" value="LysR-type_TF_proteobact-type"/>
</dbReference>
<dbReference type="SUPFAM" id="SSF46785">
    <property type="entry name" value="Winged helix' DNA-binding domain"/>
    <property type="match status" value="1"/>
</dbReference>
<feature type="domain" description="HTH lysR-type" evidence="5">
    <location>
        <begin position="1"/>
        <end position="59"/>
    </location>
</feature>
<dbReference type="PANTHER" id="PTHR30537">
    <property type="entry name" value="HTH-TYPE TRANSCRIPTIONAL REGULATOR"/>
    <property type="match status" value="1"/>
</dbReference>
<dbReference type="GO" id="GO:0003700">
    <property type="term" value="F:DNA-binding transcription factor activity"/>
    <property type="evidence" value="ECO:0007669"/>
    <property type="project" value="InterPro"/>
</dbReference>
<keyword evidence="3" id="KW-0238">DNA-binding</keyword>
<reference evidence="6" key="1">
    <citation type="submission" date="2020-04" db="EMBL/GenBank/DDBJ databases">
        <authorList>
            <person name="Sombolestani A."/>
        </authorList>
    </citation>
    <scope>NUCLEOTIDE SEQUENCE</scope>
    <source>
        <strain evidence="6">R71697</strain>
    </source>
</reference>
<dbReference type="InterPro" id="IPR036388">
    <property type="entry name" value="WH-like_DNA-bd_sf"/>
</dbReference>
<evidence type="ECO:0000256" key="3">
    <source>
        <dbReference type="ARBA" id="ARBA00023125"/>
    </source>
</evidence>
<dbReference type="InterPro" id="IPR000847">
    <property type="entry name" value="LysR_HTH_N"/>
</dbReference>
<evidence type="ECO:0000256" key="4">
    <source>
        <dbReference type="ARBA" id="ARBA00023163"/>
    </source>
</evidence>
<comment type="similarity">
    <text evidence="1">Belongs to the LysR transcriptional regulatory family.</text>
</comment>
<dbReference type="GO" id="GO:0006351">
    <property type="term" value="P:DNA-templated transcription"/>
    <property type="evidence" value="ECO:0007669"/>
    <property type="project" value="TreeGrafter"/>
</dbReference>
<dbReference type="InterPro" id="IPR036390">
    <property type="entry name" value="WH_DNA-bd_sf"/>
</dbReference>
<dbReference type="PROSITE" id="PS50931">
    <property type="entry name" value="HTH_LYSR"/>
    <property type="match status" value="1"/>
</dbReference>
<dbReference type="Pfam" id="PF03466">
    <property type="entry name" value="LysR_substrate"/>
    <property type="match status" value="1"/>
</dbReference>
<evidence type="ECO:0000256" key="1">
    <source>
        <dbReference type="ARBA" id="ARBA00009437"/>
    </source>
</evidence>
<evidence type="ECO:0000313" key="6">
    <source>
        <dbReference type="EMBL" id="MBF0870430.1"/>
    </source>
</evidence>
<dbReference type="Gene3D" id="1.10.10.10">
    <property type="entry name" value="Winged helix-like DNA-binding domain superfamily/Winged helix DNA-binding domain"/>
    <property type="match status" value="1"/>
</dbReference>
<accession>A0A9Q2FL39</accession>
<protein>
    <submittedName>
        <fullName evidence="6">LysR family transcriptional regulator</fullName>
    </submittedName>
</protein>
<proteinExistence type="inferred from homology"/>
<dbReference type="PANTHER" id="PTHR30537:SF5">
    <property type="entry name" value="HTH-TYPE TRANSCRIPTIONAL ACTIVATOR TTDR-RELATED"/>
    <property type="match status" value="1"/>
</dbReference>
<dbReference type="SUPFAM" id="SSF53850">
    <property type="entry name" value="Periplasmic binding protein-like II"/>
    <property type="match status" value="1"/>
</dbReference>